<dbReference type="Proteomes" id="UP001297272">
    <property type="component" value="Unassembled WGS sequence"/>
</dbReference>
<evidence type="ECO:0000313" key="1">
    <source>
        <dbReference type="EMBL" id="MBS9719842.1"/>
    </source>
</evidence>
<comment type="caution">
    <text evidence="1">The sequence shown here is derived from an EMBL/GenBank/DDBJ whole genome shotgun (WGS) entry which is preliminary data.</text>
</comment>
<name>A0ABS5RSA2_9HYPH</name>
<evidence type="ECO:0000313" key="2">
    <source>
        <dbReference type="Proteomes" id="UP001297272"/>
    </source>
</evidence>
<keyword evidence="2" id="KW-1185">Reference proteome</keyword>
<accession>A0ABS5RSA2</accession>
<protein>
    <submittedName>
        <fullName evidence="1">Asparaginase</fullName>
    </submittedName>
</protein>
<proteinExistence type="predicted"/>
<gene>
    <name evidence="1" type="ORF">JYU29_03975</name>
</gene>
<reference evidence="1 2" key="1">
    <citation type="submission" date="2021-03" db="EMBL/GenBank/DDBJ databases">
        <title>Tianweitania aestuarii sp. nov., isolated from a tidal flat.</title>
        <authorList>
            <person name="Park S."/>
            <person name="Yoon J.-H."/>
        </authorList>
    </citation>
    <scope>NUCLEOTIDE SEQUENCE [LARGE SCALE GENOMIC DNA]</scope>
    <source>
        <strain evidence="1 2">BSSL-BM11</strain>
    </source>
</reference>
<organism evidence="1 2">
    <name type="scientific">Tianweitania aestuarii</name>
    <dbReference type="NCBI Taxonomy" id="2814886"/>
    <lineage>
        <taxon>Bacteria</taxon>
        <taxon>Pseudomonadati</taxon>
        <taxon>Pseudomonadota</taxon>
        <taxon>Alphaproteobacteria</taxon>
        <taxon>Hyphomicrobiales</taxon>
        <taxon>Phyllobacteriaceae</taxon>
        <taxon>Tianweitania</taxon>
    </lineage>
</organism>
<dbReference type="PANTHER" id="PTHR42110">
    <property type="entry name" value="L-ASPARAGINASE, PUTATIVE (AFU_ORTHOLOGUE AFUA_3G11890)-RELATED"/>
    <property type="match status" value="1"/>
</dbReference>
<sequence>MTNPVLADVLRGDQVESRHRGSVVVCDASGKTIMAVGDTNKPVFPRSAVKSIQALPFVESGAADAYGFGNRELALACASHNGEPEHASLAQSMLERAGLSEADMECGVHWPTLQKSALDLASSGRQPNQLHNNCSGKHSGFLCTCAHEGIDPTGYVGADHRLQEMVRDAMENVTGAKHDPAHRGTDGCSIPTYAIPLKNMALGFARMATGEGLAPQRAAAAKRLFEACMAEPFLVAGTDRADTKLMQAAPGKIMVKIGAEGVFCAAIPSIGVGIALKCDDGAARAAEAIVARVLEIVLRDDKDLGPKLKALANPVFRNWNGIEVGGIRTPEAYA</sequence>
<dbReference type="InterPro" id="IPR010349">
    <property type="entry name" value="Asparaginase_II"/>
</dbReference>
<dbReference type="PANTHER" id="PTHR42110:SF1">
    <property type="entry name" value="L-ASPARAGINASE, PUTATIVE (AFU_ORTHOLOGUE AFUA_3G11890)-RELATED"/>
    <property type="match status" value="1"/>
</dbReference>
<dbReference type="Pfam" id="PF06089">
    <property type="entry name" value="Asparaginase_II"/>
    <property type="match status" value="1"/>
</dbReference>
<dbReference type="RefSeq" id="WP_213983441.1">
    <property type="nucleotide sequence ID" value="NZ_JAFMNX010000001.1"/>
</dbReference>
<dbReference type="EMBL" id="JAFMNX010000001">
    <property type="protein sequence ID" value="MBS9719842.1"/>
    <property type="molecule type" value="Genomic_DNA"/>
</dbReference>